<comment type="catalytic activity">
    <reaction evidence="1 10">
        <text>S-ubiquitinyl-[E2 ubiquitin-conjugating enzyme]-L-cysteine + [acceptor protein]-L-lysine = [E2 ubiquitin-conjugating enzyme]-L-cysteine + N(6)-ubiquitinyl-[acceptor protein]-L-lysine.</text>
        <dbReference type="EC" id="2.3.2.27"/>
    </reaction>
</comment>
<dbReference type="PANTHER" id="PTHR12313">
    <property type="entry name" value="E3 UBIQUITIN-PROTEIN LIGASE RNF5-RELATED"/>
    <property type="match status" value="1"/>
</dbReference>
<dbReference type="Proteomes" id="UP000189703">
    <property type="component" value="Unplaced"/>
</dbReference>
<organism evidence="11 12">
    <name type="scientific">Nelumbo nucifera</name>
    <name type="common">Sacred lotus</name>
    <dbReference type="NCBI Taxonomy" id="4432"/>
    <lineage>
        <taxon>Eukaryota</taxon>
        <taxon>Viridiplantae</taxon>
        <taxon>Streptophyta</taxon>
        <taxon>Embryophyta</taxon>
        <taxon>Tracheophyta</taxon>
        <taxon>Spermatophyta</taxon>
        <taxon>Magnoliopsida</taxon>
        <taxon>Proteales</taxon>
        <taxon>Nelumbonaceae</taxon>
        <taxon>Nelumbo</taxon>
    </lineage>
</organism>
<evidence type="ECO:0000256" key="7">
    <source>
        <dbReference type="ARBA" id="ARBA00022786"/>
    </source>
</evidence>
<evidence type="ECO:0000256" key="6">
    <source>
        <dbReference type="ARBA" id="ARBA00022771"/>
    </source>
</evidence>
<evidence type="ECO:0000256" key="1">
    <source>
        <dbReference type="ARBA" id="ARBA00000900"/>
    </source>
</evidence>
<dbReference type="STRING" id="4432.A0A1U8A7P3"/>
<evidence type="ECO:0000256" key="4">
    <source>
        <dbReference type="ARBA" id="ARBA00022679"/>
    </source>
</evidence>
<dbReference type="GO" id="GO:0005789">
    <property type="term" value="C:endoplasmic reticulum membrane"/>
    <property type="evidence" value="ECO:0007669"/>
    <property type="project" value="UniProtKB-SubCell"/>
</dbReference>
<keyword evidence="11" id="KW-1185">Reference proteome</keyword>
<proteinExistence type="predicted"/>
<dbReference type="UniPathway" id="UPA00143"/>
<reference evidence="12" key="1">
    <citation type="submission" date="2025-08" db="UniProtKB">
        <authorList>
            <consortium name="RefSeq"/>
        </authorList>
    </citation>
    <scope>IDENTIFICATION</scope>
</reference>
<dbReference type="GO" id="GO:0044390">
    <property type="term" value="F:ubiquitin-like protein conjugating enzyme binding"/>
    <property type="evidence" value="ECO:0000318"/>
    <property type="project" value="GO_Central"/>
</dbReference>
<dbReference type="InterPro" id="IPR001841">
    <property type="entry name" value="Znf_RING"/>
</dbReference>
<keyword evidence="6 10" id="KW-0863">Zinc-finger</keyword>
<comment type="pathway">
    <text evidence="3 10">Protein modification; protein ubiquitination.</text>
</comment>
<dbReference type="GO" id="GO:0008270">
    <property type="term" value="F:zinc ion binding"/>
    <property type="evidence" value="ECO:0007669"/>
    <property type="project" value="UniProtKB-KW"/>
</dbReference>
<dbReference type="SUPFAM" id="SSF57850">
    <property type="entry name" value="RING/U-box"/>
    <property type="match status" value="1"/>
</dbReference>
<dbReference type="KEGG" id="nnu:104597567"/>
<evidence type="ECO:0000256" key="8">
    <source>
        <dbReference type="ARBA" id="ARBA00022833"/>
    </source>
</evidence>
<comment type="subcellular location">
    <subcellularLocation>
        <location evidence="2">Endomembrane system</location>
    </subcellularLocation>
    <subcellularLocation>
        <location evidence="10">Endoplasmic reticulum membrane</location>
        <topology evidence="10">Single-pass type IV membrane protein</topology>
    </subcellularLocation>
</comment>
<evidence type="ECO:0000313" key="12">
    <source>
        <dbReference type="RefSeq" id="XP_010257486.1"/>
    </source>
</evidence>
<evidence type="ECO:0000256" key="5">
    <source>
        <dbReference type="ARBA" id="ARBA00022723"/>
    </source>
</evidence>
<keyword evidence="5 10" id="KW-0479">Metal-binding</keyword>
<sequence>MYHLGGAETGLPVRFLGFFQFQDSFNLSLLRGSILSFLFRVGFGFHSYFLVMENRRIRELDLNVGPFDAEYDQTLSQLMASEPENLCPVTHERIEATMFDPERQLSVGEAIGDVVGGQGSLQQSRQRNVTAGEGDIYVNGNAAGHATTHVLEIGNDHDNENTGDGGSFFECNICMDMAKDPVITRCGHLFCWPCLYRWLYIHSDFNECPVCKGDVEDTDIIPIYGRGINSTEEQENAAAEPRLIIPPRPHGRRSEGTSQNVPGEFPTFEFEELSDGDFEMTGGWPGHHFSATISMIAPPGSMPIRIIRGTGEYPYHFSWQNTELVTMDFTQGDPSTSTEAEVNLRYLHMQFLRIQEQRDTEYYYFTSTASIAQEYLNHILHHSHFNQRAQHLVQQPPHFDQPALHHAQRSQHFNRSAPYLARYPSHFNQPAPDIPSSFNFHALDYVQRHPDLNLPYKFLIQCPHSNYLVRYDFTDCQHFSQPPPHLNQRPPFFTQPPPPDARVSFSDIAAGARSGNQAADGAVEMDWMRTLSASSSRGRAAYPRAPDVNIAKFPASRRMFN</sequence>
<dbReference type="PROSITE" id="PS50089">
    <property type="entry name" value="ZF_RING_2"/>
    <property type="match status" value="1"/>
</dbReference>
<evidence type="ECO:0000256" key="9">
    <source>
        <dbReference type="ARBA" id="ARBA00023136"/>
    </source>
</evidence>
<evidence type="ECO:0000313" key="11">
    <source>
        <dbReference type="Proteomes" id="UP000189703"/>
    </source>
</evidence>
<keyword evidence="10" id="KW-0256">Endoplasmic reticulum</keyword>
<dbReference type="eggNOG" id="KOG0823">
    <property type="taxonomic scope" value="Eukaryota"/>
</dbReference>
<keyword evidence="9" id="KW-0472">Membrane</keyword>
<dbReference type="AlphaFoldDB" id="A0A1U8A7P3"/>
<protein>
    <recommendedName>
        <fullName evidence="10">E3 ubiquitin-protein ligase RMA</fullName>
        <ecNumber evidence="10">2.3.2.27</ecNumber>
    </recommendedName>
    <alternativeName>
        <fullName evidence="10">Protein RING membrane-anchor</fullName>
    </alternativeName>
    <alternativeName>
        <fullName evidence="10">RING-type E3 ubiquitin transferase RMA</fullName>
    </alternativeName>
</protein>
<keyword evidence="7 10" id="KW-0833">Ubl conjugation pathway</keyword>
<dbReference type="CDD" id="cd16745">
    <property type="entry name" value="RING-HC_AtRMA-like"/>
    <property type="match status" value="1"/>
</dbReference>
<evidence type="ECO:0000256" key="10">
    <source>
        <dbReference type="RuleBase" id="RU369090"/>
    </source>
</evidence>
<keyword evidence="8 10" id="KW-0862">Zinc</keyword>
<dbReference type="PROSITE" id="PS00518">
    <property type="entry name" value="ZF_RING_1"/>
    <property type="match status" value="1"/>
</dbReference>
<evidence type="ECO:0000256" key="2">
    <source>
        <dbReference type="ARBA" id="ARBA00004308"/>
    </source>
</evidence>
<dbReference type="GO" id="GO:0006511">
    <property type="term" value="P:ubiquitin-dependent protein catabolic process"/>
    <property type="evidence" value="ECO:0000318"/>
    <property type="project" value="GO_Central"/>
</dbReference>
<comment type="domain">
    <text evidence="10">The RING-type zinc finger domain is responsible for E3 ligase activity.</text>
</comment>
<evidence type="ECO:0000256" key="3">
    <source>
        <dbReference type="ARBA" id="ARBA00004906"/>
    </source>
</evidence>
<dbReference type="InterPro" id="IPR017907">
    <property type="entry name" value="Znf_RING_CS"/>
</dbReference>
<dbReference type="RefSeq" id="XP_010257486.1">
    <property type="nucleotide sequence ID" value="XM_010259184.2"/>
</dbReference>
<dbReference type="OrthoDB" id="6270329at2759"/>
<dbReference type="GeneID" id="104597567"/>
<dbReference type="GO" id="GO:0016567">
    <property type="term" value="P:protein ubiquitination"/>
    <property type="evidence" value="ECO:0007669"/>
    <property type="project" value="UniProtKB-UniPathway"/>
</dbReference>
<keyword evidence="4 10" id="KW-0808">Transferase</keyword>
<dbReference type="Gene3D" id="3.30.40.10">
    <property type="entry name" value="Zinc/RING finger domain, C3HC4 (zinc finger)"/>
    <property type="match status" value="1"/>
</dbReference>
<dbReference type="GO" id="GO:0061630">
    <property type="term" value="F:ubiquitin protein ligase activity"/>
    <property type="evidence" value="ECO:0000318"/>
    <property type="project" value="GO_Central"/>
</dbReference>
<dbReference type="InterPro" id="IPR045103">
    <property type="entry name" value="RNF5/RNF185-like"/>
</dbReference>
<dbReference type="Pfam" id="PF13923">
    <property type="entry name" value="zf-C3HC4_2"/>
    <property type="match status" value="1"/>
</dbReference>
<dbReference type="InterPro" id="IPR013083">
    <property type="entry name" value="Znf_RING/FYVE/PHD"/>
</dbReference>
<dbReference type="GO" id="GO:0036503">
    <property type="term" value="P:ERAD pathway"/>
    <property type="evidence" value="ECO:0000318"/>
    <property type="project" value="GO_Central"/>
</dbReference>
<dbReference type="SMART" id="SM00184">
    <property type="entry name" value="RING"/>
    <property type="match status" value="1"/>
</dbReference>
<dbReference type="EC" id="2.3.2.27" evidence="10"/>
<name>A0A1U8A7P3_NELNU</name>
<accession>A0A1U8A7P3</accession>
<comment type="function">
    <text evidence="10">E3 ubiquitin-protein ligase.</text>
</comment>
<gene>
    <name evidence="12" type="primary">LOC104597567</name>
</gene>